<organism evidence="1 2">
    <name type="scientific">Periophthalmus magnuspinnatus</name>
    <dbReference type="NCBI Taxonomy" id="409849"/>
    <lineage>
        <taxon>Eukaryota</taxon>
        <taxon>Metazoa</taxon>
        <taxon>Chordata</taxon>
        <taxon>Craniata</taxon>
        <taxon>Vertebrata</taxon>
        <taxon>Euteleostomi</taxon>
        <taxon>Actinopterygii</taxon>
        <taxon>Neopterygii</taxon>
        <taxon>Teleostei</taxon>
        <taxon>Neoteleostei</taxon>
        <taxon>Acanthomorphata</taxon>
        <taxon>Gobiaria</taxon>
        <taxon>Gobiiformes</taxon>
        <taxon>Gobioidei</taxon>
        <taxon>Gobiidae</taxon>
        <taxon>Oxudercinae</taxon>
        <taxon>Periophthalmus</taxon>
    </lineage>
</organism>
<dbReference type="Ensembl" id="ENSPMGT00000009440.1">
    <property type="protein sequence ID" value="ENSPMGP00000008868.1"/>
    <property type="gene ID" value="ENSPMGG00000007328.1"/>
</dbReference>
<reference evidence="1" key="1">
    <citation type="submission" date="2025-08" db="UniProtKB">
        <authorList>
            <consortium name="Ensembl"/>
        </authorList>
    </citation>
    <scope>IDENTIFICATION</scope>
</reference>
<accession>A0A3B3ZVW1</accession>
<evidence type="ECO:0008006" key="3">
    <source>
        <dbReference type="Google" id="ProtNLM"/>
    </source>
</evidence>
<dbReference type="STRING" id="409849.ENSPMGP00000008868"/>
<dbReference type="Proteomes" id="UP000261520">
    <property type="component" value="Unplaced"/>
</dbReference>
<name>A0A3B3ZVW1_9GOBI</name>
<reference evidence="1" key="2">
    <citation type="submission" date="2025-09" db="UniProtKB">
        <authorList>
            <consortium name="Ensembl"/>
        </authorList>
    </citation>
    <scope>IDENTIFICATION</scope>
</reference>
<proteinExistence type="predicted"/>
<dbReference type="PANTHER" id="PTHR12199">
    <property type="entry name" value="INTERPHOTORECEPTOR MATRIX PROTEOGLYCAN"/>
    <property type="match status" value="1"/>
</dbReference>
<sequence>MRSRRRRSVFLHSGVRICPQESLSEVLSSHRAYYQLRVCQEAVWEAFRIFLDRIPGTSEYQSWVQTCQSESLCISDIALNFSRTDEHLSLVHRVRAGLEAGLERVQTRFRKGLDQVTLGFDWV</sequence>
<dbReference type="GO" id="GO:0007601">
    <property type="term" value="P:visual perception"/>
    <property type="evidence" value="ECO:0007669"/>
    <property type="project" value="InterPro"/>
</dbReference>
<evidence type="ECO:0000313" key="1">
    <source>
        <dbReference type="Ensembl" id="ENSPMGP00000008868.1"/>
    </source>
</evidence>
<evidence type="ECO:0000313" key="2">
    <source>
        <dbReference type="Proteomes" id="UP000261520"/>
    </source>
</evidence>
<dbReference type="PANTHER" id="PTHR12199:SF3">
    <property type="entry name" value="INTERPHOTORECEPTOR MATRIX PROTEOGLYCAN 1"/>
    <property type="match status" value="1"/>
</dbReference>
<keyword evidence="2" id="KW-1185">Reference proteome</keyword>
<dbReference type="InterPro" id="IPR039861">
    <property type="entry name" value="IMPG"/>
</dbReference>
<protein>
    <recommendedName>
        <fullName evidence="3">Interphotoreceptor matrix proteoglycan 1</fullName>
    </recommendedName>
</protein>
<dbReference type="AlphaFoldDB" id="A0A3B3ZVW1"/>